<evidence type="ECO:0008006" key="3">
    <source>
        <dbReference type="Google" id="ProtNLM"/>
    </source>
</evidence>
<dbReference type="EMBL" id="FYEK01000071">
    <property type="protein sequence ID" value="SNB73516.1"/>
    <property type="molecule type" value="Genomic_DNA"/>
</dbReference>
<dbReference type="AlphaFoldDB" id="A0A212RLZ3"/>
<dbReference type="RefSeq" id="WP_088572170.1">
    <property type="nucleotide sequence ID" value="NZ_FYEK01000071.1"/>
</dbReference>
<gene>
    <name evidence="1" type="ORF">SAMN02746019_00019170</name>
</gene>
<name>A0A212RLZ3_9CHLR</name>
<keyword evidence="2" id="KW-1185">Reference proteome</keyword>
<accession>A0A212RLZ3</accession>
<reference evidence="2" key="1">
    <citation type="submission" date="2017-06" db="EMBL/GenBank/DDBJ databases">
        <authorList>
            <person name="Varghese N."/>
            <person name="Submissions S."/>
        </authorList>
    </citation>
    <scope>NUCLEOTIDE SEQUENCE [LARGE SCALE GENOMIC DNA]</scope>
    <source>
        <strain evidence="2">JAD2</strain>
    </source>
</reference>
<dbReference type="InParanoid" id="A0A212RLZ3"/>
<evidence type="ECO:0000313" key="2">
    <source>
        <dbReference type="Proteomes" id="UP000197025"/>
    </source>
</evidence>
<protein>
    <recommendedName>
        <fullName evidence="3">Antitoxin</fullName>
    </recommendedName>
</protein>
<evidence type="ECO:0000313" key="1">
    <source>
        <dbReference type="EMBL" id="SNB73516.1"/>
    </source>
</evidence>
<proteinExistence type="predicted"/>
<sequence length="91" mass="10466">MGVIRLGLRQFRDRLGYYLQRVKEGETIILMERGEPIGQILPFSEDPRGRMTQLMRAGLIEWNGHLLPPYQPAVRLHGPGTLAELVLEDRE</sequence>
<dbReference type="Proteomes" id="UP000197025">
    <property type="component" value="Unassembled WGS sequence"/>
</dbReference>
<dbReference type="OrthoDB" id="963455at2"/>
<organism evidence="1 2">
    <name type="scientific">Thermoflexus hugenholtzii JAD2</name>
    <dbReference type="NCBI Taxonomy" id="877466"/>
    <lineage>
        <taxon>Bacteria</taxon>
        <taxon>Bacillati</taxon>
        <taxon>Chloroflexota</taxon>
        <taxon>Thermoflexia</taxon>
        <taxon>Thermoflexales</taxon>
        <taxon>Thermoflexaceae</taxon>
        <taxon>Thermoflexus</taxon>
    </lineage>
</organism>